<dbReference type="SMART" id="SM01012">
    <property type="entry name" value="ANTAR"/>
    <property type="match status" value="1"/>
</dbReference>
<dbReference type="PANTHER" id="PTHR44591:SF3">
    <property type="entry name" value="RESPONSE REGULATORY DOMAIN-CONTAINING PROTEIN"/>
    <property type="match status" value="1"/>
</dbReference>
<reference evidence="7 8" key="1">
    <citation type="journal article" date="2017" name="Genome Announc.">
        <title>Draft Genome Sequence of Romboutsia maritimum sp. nov. Strain CCRI-22766(T), Isolated from Coastal Estuarine Mud.</title>
        <authorList>
            <person name="Maheux A.F."/>
            <person name="Boudreau D.K."/>
            <person name="Berube E."/>
            <person name="Boissinot M."/>
            <person name="Raymond F."/>
            <person name="Brodeur S."/>
            <person name="Corbeil J."/>
            <person name="Brightwell G."/>
            <person name="Broda D."/>
            <person name="Omar R.F."/>
            <person name="Bergeron M.G."/>
        </authorList>
    </citation>
    <scope>NUCLEOTIDE SEQUENCE [LARGE SCALE GENOMIC DNA]</scope>
    <source>
        <strain evidence="7 8">CCRI-22766</strain>
    </source>
</reference>
<dbReference type="InterPro" id="IPR050595">
    <property type="entry name" value="Bact_response_regulator"/>
</dbReference>
<keyword evidence="8" id="KW-1185">Reference proteome</keyword>
<keyword evidence="2 4" id="KW-0597">Phosphoprotein</keyword>
<dbReference type="PIRSF" id="PIRSF036382">
    <property type="entry name" value="RR_antiterm"/>
    <property type="match status" value="1"/>
</dbReference>
<comment type="function">
    <text evidence="3">May play the central regulatory role in sporulation. It may be an element of the effector pathway responsible for the activation of sporulation genes in response to nutritional stress. Spo0A may act in concert with spo0H (a sigma factor) to control the expression of some genes that are critical to the sporulation process.</text>
</comment>
<evidence type="ECO:0000313" key="8">
    <source>
        <dbReference type="Proteomes" id="UP000243494"/>
    </source>
</evidence>
<feature type="domain" description="ANTAR" evidence="6">
    <location>
        <begin position="125"/>
        <end position="186"/>
    </location>
</feature>
<dbReference type="GO" id="GO:0003723">
    <property type="term" value="F:RNA binding"/>
    <property type="evidence" value="ECO:0007669"/>
    <property type="project" value="InterPro"/>
</dbReference>
<dbReference type="SMART" id="SM00448">
    <property type="entry name" value="REC"/>
    <property type="match status" value="1"/>
</dbReference>
<comment type="caution">
    <text evidence="7">The sequence shown here is derived from an EMBL/GenBank/DDBJ whole genome shotgun (WGS) entry which is preliminary data.</text>
</comment>
<dbReference type="PROSITE" id="PS50921">
    <property type="entry name" value="ANTAR"/>
    <property type="match status" value="1"/>
</dbReference>
<dbReference type="Gene3D" id="1.10.10.10">
    <property type="entry name" value="Winged helix-like DNA-binding domain superfamily/Winged helix DNA-binding domain"/>
    <property type="match status" value="1"/>
</dbReference>
<dbReference type="InterPro" id="IPR011006">
    <property type="entry name" value="CheY-like_superfamily"/>
</dbReference>
<dbReference type="InterPro" id="IPR008327">
    <property type="entry name" value="Sig_transdc_resp-reg_antiterm"/>
</dbReference>
<sequence length="191" mass="21576">MNSKIVIVDDEPITRMDVKDILEAKGYDVVGEASDGFGAIELCKKFKPELVVMDIDMPMLDGIKAGKIISKDNLAGGILLLTGCEGEEYIERAKNIGAFGYLPKPINEKVFIPTIEMCLSKVNEFEKMKKDLDNIANKLDERKVIERAKGILIREFNIQEDEAYNRIRKLSMDKRTSMLEIAKIIIIGYED</sequence>
<dbReference type="Pfam" id="PF03861">
    <property type="entry name" value="ANTAR"/>
    <property type="match status" value="1"/>
</dbReference>
<evidence type="ECO:0000259" key="5">
    <source>
        <dbReference type="PROSITE" id="PS50110"/>
    </source>
</evidence>
<dbReference type="GO" id="GO:0000160">
    <property type="term" value="P:phosphorelay signal transduction system"/>
    <property type="evidence" value="ECO:0007669"/>
    <property type="project" value="InterPro"/>
</dbReference>
<proteinExistence type="predicted"/>
<feature type="modified residue" description="4-aspartylphosphate" evidence="4">
    <location>
        <position position="54"/>
    </location>
</feature>
<dbReference type="Gene3D" id="3.40.50.2300">
    <property type="match status" value="1"/>
</dbReference>
<dbReference type="PANTHER" id="PTHR44591">
    <property type="entry name" value="STRESS RESPONSE REGULATOR PROTEIN 1"/>
    <property type="match status" value="1"/>
</dbReference>
<dbReference type="OrthoDB" id="9779069at2"/>
<dbReference type="InterPro" id="IPR001789">
    <property type="entry name" value="Sig_transdc_resp-reg_receiver"/>
</dbReference>
<dbReference type="AlphaFoldDB" id="A0A371ISP9"/>
<dbReference type="Proteomes" id="UP000243494">
    <property type="component" value="Unassembled WGS sequence"/>
</dbReference>
<name>A0A371ISP9_9FIRM</name>
<evidence type="ECO:0000256" key="4">
    <source>
        <dbReference type="PROSITE-ProRule" id="PRU00169"/>
    </source>
</evidence>
<dbReference type="Pfam" id="PF00072">
    <property type="entry name" value="Response_reg"/>
    <property type="match status" value="1"/>
</dbReference>
<organism evidence="7 8">
    <name type="scientific">Romboutsia maritimum</name>
    <dbReference type="NCBI Taxonomy" id="2020948"/>
    <lineage>
        <taxon>Bacteria</taxon>
        <taxon>Bacillati</taxon>
        <taxon>Bacillota</taxon>
        <taxon>Clostridia</taxon>
        <taxon>Peptostreptococcales</taxon>
        <taxon>Peptostreptococcaceae</taxon>
        <taxon>Romboutsia</taxon>
    </lineage>
</organism>
<gene>
    <name evidence="7" type="ORF">CHF27_007715</name>
</gene>
<dbReference type="InterPro" id="IPR036388">
    <property type="entry name" value="WH-like_DNA-bd_sf"/>
</dbReference>
<evidence type="ECO:0000256" key="3">
    <source>
        <dbReference type="ARBA" id="ARBA00024867"/>
    </source>
</evidence>
<evidence type="ECO:0000313" key="7">
    <source>
        <dbReference type="EMBL" id="RDY23502.1"/>
    </source>
</evidence>
<evidence type="ECO:0000256" key="2">
    <source>
        <dbReference type="ARBA" id="ARBA00022553"/>
    </source>
</evidence>
<dbReference type="EMBL" id="NOJZ02000011">
    <property type="protein sequence ID" value="RDY23502.1"/>
    <property type="molecule type" value="Genomic_DNA"/>
</dbReference>
<dbReference type="PROSITE" id="PS50110">
    <property type="entry name" value="RESPONSE_REGULATORY"/>
    <property type="match status" value="1"/>
</dbReference>
<dbReference type="InterPro" id="IPR005561">
    <property type="entry name" value="ANTAR"/>
</dbReference>
<dbReference type="RefSeq" id="WP_095406436.1">
    <property type="nucleotide sequence ID" value="NZ_NOJZ02000011.1"/>
</dbReference>
<evidence type="ECO:0000256" key="1">
    <source>
        <dbReference type="ARBA" id="ARBA00018672"/>
    </source>
</evidence>
<feature type="domain" description="Response regulatory" evidence="5">
    <location>
        <begin position="4"/>
        <end position="119"/>
    </location>
</feature>
<dbReference type="SUPFAM" id="SSF52172">
    <property type="entry name" value="CheY-like"/>
    <property type="match status" value="1"/>
</dbReference>
<evidence type="ECO:0000259" key="6">
    <source>
        <dbReference type="PROSITE" id="PS50921"/>
    </source>
</evidence>
<accession>A0A371ISP9</accession>
<protein>
    <recommendedName>
        <fullName evidence="1">Stage 0 sporulation protein A homolog</fullName>
    </recommendedName>
</protein>